<dbReference type="InterPro" id="IPR009078">
    <property type="entry name" value="Ferritin-like_SF"/>
</dbReference>
<evidence type="ECO:0000256" key="2">
    <source>
        <dbReference type="RuleBase" id="RU003875"/>
    </source>
</evidence>
<dbReference type="InterPro" id="IPR008331">
    <property type="entry name" value="Ferritin_DPS_dom"/>
</dbReference>
<evidence type="ECO:0000313" key="5">
    <source>
        <dbReference type="Proteomes" id="UP000509638"/>
    </source>
</evidence>
<dbReference type="PRINTS" id="PR01346">
    <property type="entry name" value="HELNAPAPROT"/>
</dbReference>
<name>A0A7D5IV95_9MICO</name>
<dbReference type="EMBL" id="CP058316">
    <property type="protein sequence ID" value="QLD10416.1"/>
    <property type="molecule type" value="Genomic_DNA"/>
</dbReference>
<proteinExistence type="inferred from homology"/>
<dbReference type="GO" id="GO:0008199">
    <property type="term" value="F:ferric iron binding"/>
    <property type="evidence" value="ECO:0007669"/>
    <property type="project" value="InterPro"/>
</dbReference>
<evidence type="ECO:0000313" key="4">
    <source>
        <dbReference type="EMBL" id="QLD10416.1"/>
    </source>
</evidence>
<dbReference type="PANTHER" id="PTHR42932">
    <property type="entry name" value="GENERAL STRESS PROTEIN 20U"/>
    <property type="match status" value="1"/>
</dbReference>
<feature type="domain" description="Ferritin/DPS" evidence="3">
    <location>
        <begin position="34"/>
        <end position="161"/>
    </location>
</feature>
<dbReference type="Proteomes" id="UP000509638">
    <property type="component" value="Chromosome"/>
</dbReference>
<evidence type="ECO:0000259" key="3">
    <source>
        <dbReference type="Pfam" id="PF00210"/>
    </source>
</evidence>
<dbReference type="AlphaFoldDB" id="A0A7D5IV95"/>
<dbReference type="SUPFAM" id="SSF47240">
    <property type="entry name" value="Ferritin-like"/>
    <property type="match status" value="1"/>
</dbReference>
<dbReference type="PIRSF" id="PIRSF005900">
    <property type="entry name" value="Dps"/>
    <property type="match status" value="1"/>
</dbReference>
<dbReference type="InterPro" id="IPR012347">
    <property type="entry name" value="Ferritin-like"/>
</dbReference>
<dbReference type="Pfam" id="PF00210">
    <property type="entry name" value="Ferritin"/>
    <property type="match status" value="1"/>
</dbReference>
<sequence>MTDTTTTTTPALTADPEIAAATAQFLTPVVHKMQALVVNGKQAHWNVRGSNFIAIHELLDTVVAHAQEYADTAAERIVALGLPVDSRVSTIAEKTTTAVPAGFAPWREEIKAIVSDIDAALADLQAAIDGLDEVDLSSQDVAIEIKRGVDKDRWFLLAHLAE</sequence>
<dbReference type="CDD" id="cd01043">
    <property type="entry name" value="DPS"/>
    <property type="match status" value="1"/>
</dbReference>
<dbReference type="RefSeq" id="WP_178009498.1">
    <property type="nucleotide sequence ID" value="NZ_CP058316.1"/>
</dbReference>
<dbReference type="Gene3D" id="1.20.1260.10">
    <property type="match status" value="1"/>
</dbReference>
<gene>
    <name evidence="4" type="ORF">HW566_00595</name>
</gene>
<protein>
    <submittedName>
        <fullName evidence="4">DNA starvation/stationary phase protection protein</fullName>
    </submittedName>
</protein>
<organism evidence="4 5">
    <name type="scientific">Microbacterium oleivorans</name>
    <dbReference type="NCBI Taxonomy" id="273677"/>
    <lineage>
        <taxon>Bacteria</taxon>
        <taxon>Bacillati</taxon>
        <taxon>Actinomycetota</taxon>
        <taxon>Actinomycetes</taxon>
        <taxon>Micrococcales</taxon>
        <taxon>Microbacteriaceae</taxon>
        <taxon>Microbacterium</taxon>
    </lineage>
</organism>
<dbReference type="InterPro" id="IPR002177">
    <property type="entry name" value="DPS_DNA-bd"/>
</dbReference>
<dbReference type="PANTHER" id="PTHR42932:SF2">
    <property type="entry name" value="DNA PROTECTION DURING STARVATION PROTEIN 1"/>
    <property type="match status" value="1"/>
</dbReference>
<accession>A0A7D5IV95</accession>
<reference evidence="4 5" key="1">
    <citation type="submission" date="2020-06" db="EMBL/GenBank/DDBJ databases">
        <authorList>
            <person name="Jo H."/>
        </authorList>
    </citation>
    <scope>NUCLEOTIDE SEQUENCE [LARGE SCALE GENOMIC DNA]</scope>
    <source>
        <strain evidence="4 5">I46</strain>
    </source>
</reference>
<evidence type="ECO:0000256" key="1">
    <source>
        <dbReference type="ARBA" id="ARBA00009497"/>
    </source>
</evidence>
<comment type="similarity">
    <text evidence="1 2">Belongs to the Dps family.</text>
</comment>